<dbReference type="OrthoDB" id="669756at2"/>
<dbReference type="Pfam" id="PF12870">
    <property type="entry name" value="DUF4878"/>
    <property type="match status" value="1"/>
</dbReference>
<sequence length="161" mass="17388">MKQLFLLFLAGFVLAGMVGCKSNGPENTIKKFFHALENKDFAEAKKYATKDSETLLNMLASFPQPADSAKAKKEKNEEINVANVKINGDNATAEVISKDKKAPVTISLKKEEGQWKVAFDKSSVMKMAMDAMPQNGAMPHAAPEVGIDSAVTLPAPVDSTK</sequence>
<proteinExistence type="predicted"/>
<keyword evidence="1" id="KW-0732">Signal</keyword>
<evidence type="ECO:0000313" key="3">
    <source>
        <dbReference type="EMBL" id="RXK86673.1"/>
    </source>
</evidence>
<name>A0A4Q1DDD6_9BACT</name>
<keyword evidence="4" id="KW-1185">Reference proteome</keyword>
<feature type="domain" description="DUF4878" evidence="2">
    <location>
        <begin position="18"/>
        <end position="117"/>
    </location>
</feature>
<evidence type="ECO:0000313" key="4">
    <source>
        <dbReference type="Proteomes" id="UP000290545"/>
    </source>
</evidence>
<comment type="caution">
    <text evidence="3">The sequence shown here is derived from an EMBL/GenBank/DDBJ whole genome shotgun (WGS) entry which is preliminary data.</text>
</comment>
<accession>A0A4Q1DDD6</accession>
<organism evidence="3 4">
    <name type="scientific">Filimonas effusa</name>
    <dbReference type="NCBI Taxonomy" id="2508721"/>
    <lineage>
        <taxon>Bacteria</taxon>
        <taxon>Pseudomonadati</taxon>
        <taxon>Bacteroidota</taxon>
        <taxon>Chitinophagia</taxon>
        <taxon>Chitinophagales</taxon>
        <taxon>Chitinophagaceae</taxon>
        <taxon>Filimonas</taxon>
    </lineage>
</organism>
<feature type="signal peptide" evidence="1">
    <location>
        <begin position="1"/>
        <end position="15"/>
    </location>
</feature>
<evidence type="ECO:0000256" key="1">
    <source>
        <dbReference type="SAM" id="SignalP"/>
    </source>
</evidence>
<protein>
    <submittedName>
        <fullName evidence="3">DUF4878 domain-containing protein</fullName>
    </submittedName>
</protein>
<dbReference type="PROSITE" id="PS51257">
    <property type="entry name" value="PROKAR_LIPOPROTEIN"/>
    <property type="match status" value="1"/>
</dbReference>
<dbReference type="Proteomes" id="UP000290545">
    <property type="component" value="Unassembled WGS sequence"/>
</dbReference>
<reference evidence="3 4" key="1">
    <citation type="submission" date="2019-01" db="EMBL/GenBank/DDBJ databases">
        <title>Filimonas sp. strain TTM-71.</title>
        <authorList>
            <person name="Chen W.-M."/>
        </authorList>
    </citation>
    <scope>NUCLEOTIDE SEQUENCE [LARGE SCALE GENOMIC DNA]</scope>
    <source>
        <strain evidence="3 4">TTM-71</strain>
    </source>
</reference>
<dbReference type="AlphaFoldDB" id="A0A4Q1DDD6"/>
<dbReference type="EMBL" id="SDHZ01000001">
    <property type="protein sequence ID" value="RXK86673.1"/>
    <property type="molecule type" value="Genomic_DNA"/>
</dbReference>
<gene>
    <name evidence="3" type="ORF">ESB13_07670</name>
</gene>
<dbReference type="Gene3D" id="3.10.450.50">
    <property type="match status" value="1"/>
</dbReference>
<evidence type="ECO:0000259" key="2">
    <source>
        <dbReference type="Pfam" id="PF12870"/>
    </source>
</evidence>
<feature type="chain" id="PRO_5020640183" evidence="1">
    <location>
        <begin position="16"/>
        <end position="161"/>
    </location>
</feature>
<dbReference type="InterPro" id="IPR024267">
    <property type="entry name" value="DUF4878"/>
</dbReference>
<dbReference type="RefSeq" id="WP_129002420.1">
    <property type="nucleotide sequence ID" value="NZ_SDHZ01000001.1"/>
</dbReference>